<proteinExistence type="predicted"/>
<dbReference type="EMBL" id="CAKOGL010000030">
    <property type="protein sequence ID" value="CAH2107238.1"/>
    <property type="molecule type" value="Genomic_DNA"/>
</dbReference>
<comment type="caution">
    <text evidence="1">The sequence shown here is derived from an EMBL/GenBank/DDBJ whole genome shotgun (WGS) entry which is preliminary data.</text>
</comment>
<protein>
    <recommendedName>
        <fullName evidence="3">Transposase</fullName>
    </recommendedName>
</protein>
<dbReference type="AlphaFoldDB" id="A0AAU9VAF8"/>
<sequence>MRDRRELHYVSTVHRVIWKKKLEYFFKKLNWIKDHSSRSRRTNTRELLKLPKHKTARFSEDVLSLLHRAFGMTLPLLLEVNPASNPSKKNKKALIRRERYSKFKAFIL</sequence>
<name>A0AAU9VAF8_EUPED</name>
<dbReference type="Proteomes" id="UP001153954">
    <property type="component" value="Unassembled WGS sequence"/>
</dbReference>
<evidence type="ECO:0000313" key="1">
    <source>
        <dbReference type="EMBL" id="CAH2107238.1"/>
    </source>
</evidence>
<evidence type="ECO:0000313" key="2">
    <source>
        <dbReference type="Proteomes" id="UP001153954"/>
    </source>
</evidence>
<accession>A0AAU9VAF8</accession>
<organism evidence="1 2">
    <name type="scientific">Euphydryas editha</name>
    <name type="common">Edith's checkerspot</name>
    <dbReference type="NCBI Taxonomy" id="104508"/>
    <lineage>
        <taxon>Eukaryota</taxon>
        <taxon>Metazoa</taxon>
        <taxon>Ecdysozoa</taxon>
        <taxon>Arthropoda</taxon>
        <taxon>Hexapoda</taxon>
        <taxon>Insecta</taxon>
        <taxon>Pterygota</taxon>
        <taxon>Neoptera</taxon>
        <taxon>Endopterygota</taxon>
        <taxon>Lepidoptera</taxon>
        <taxon>Glossata</taxon>
        <taxon>Ditrysia</taxon>
        <taxon>Papilionoidea</taxon>
        <taxon>Nymphalidae</taxon>
        <taxon>Nymphalinae</taxon>
        <taxon>Euphydryas</taxon>
    </lineage>
</organism>
<reference evidence="1" key="1">
    <citation type="submission" date="2022-03" db="EMBL/GenBank/DDBJ databases">
        <authorList>
            <person name="Tunstrom K."/>
        </authorList>
    </citation>
    <scope>NUCLEOTIDE SEQUENCE</scope>
</reference>
<gene>
    <name evidence="1" type="ORF">EEDITHA_LOCUS21288</name>
</gene>
<keyword evidence="2" id="KW-1185">Reference proteome</keyword>
<evidence type="ECO:0008006" key="3">
    <source>
        <dbReference type="Google" id="ProtNLM"/>
    </source>
</evidence>